<sequence length="81" mass="8364">MLRHAPRLSPLPSGVARMPAAAPSGVGPFRIGGPREAATIGRTVAERPRRGDGPDATRIGHASAAGRQVPVLLLAVARGRR</sequence>
<evidence type="ECO:0000256" key="1">
    <source>
        <dbReference type="SAM" id="MobiDB-lite"/>
    </source>
</evidence>
<reference evidence="2 3" key="1">
    <citation type="journal article" date="2020" name="Microorganisms">
        <title>Osmotic Adaptation and Compatible Solute Biosynthesis of Phototrophic Bacteria as Revealed from Genome Analyses.</title>
        <authorList>
            <person name="Imhoff J.F."/>
            <person name="Rahn T."/>
            <person name="Kunzel S."/>
            <person name="Keller A."/>
            <person name="Neulinger S.C."/>
        </authorList>
    </citation>
    <scope>NUCLEOTIDE SEQUENCE [LARGE SCALE GENOMIC DNA]</scope>
    <source>
        <strain evidence="2 3">DSM 15382</strain>
    </source>
</reference>
<evidence type="ECO:0000313" key="3">
    <source>
        <dbReference type="Proteomes" id="UP000697995"/>
    </source>
</evidence>
<dbReference type="EMBL" id="NRSG01000042">
    <property type="protein sequence ID" value="MBK1658196.1"/>
    <property type="molecule type" value="Genomic_DNA"/>
</dbReference>
<protein>
    <submittedName>
        <fullName evidence="2">Uncharacterized protein</fullName>
    </submittedName>
</protein>
<keyword evidence="3" id="KW-1185">Reference proteome</keyword>
<name>A0ABS1CUK7_9PROT</name>
<feature type="region of interest" description="Disordered" evidence="1">
    <location>
        <begin position="1"/>
        <end position="33"/>
    </location>
</feature>
<evidence type="ECO:0000313" key="2">
    <source>
        <dbReference type="EMBL" id="MBK1658196.1"/>
    </source>
</evidence>
<comment type="caution">
    <text evidence="2">The sequence shown here is derived from an EMBL/GenBank/DDBJ whole genome shotgun (WGS) entry which is preliminary data.</text>
</comment>
<proteinExistence type="predicted"/>
<feature type="non-terminal residue" evidence="2">
    <location>
        <position position="81"/>
    </location>
</feature>
<accession>A0ABS1CUK7</accession>
<dbReference type="RefSeq" id="WP_207191566.1">
    <property type="nucleotide sequence ID" value="NZ_NRSG01000042.1"/>
</dbReference>
<organism evidence="2 3">
    <name type="scientific">Paracraurococcus ruber</name>
    <dbReference type="NCBI Taxonomy" id="77675"/>
    <lineage>
        <taxon>Bacteria</taxon>
        <taxon>Pseudomonadati</taxon>
        <taxon>Pseudomonadota</taxon>
        <taxon>Alphaproteobacteria</taxon>
        <taxon>Acetobacterales</taxon>
        <taxon>Roseomonadaceae</taxon>
        <taxon>Paracraurococcus</taxon>
    </lineage>
</organism>
<gene>
    <name evidence="2" type="ORF">CKO45_08125</name>
</gene>
<dbReference type="Proteomes" id="UP000697995">
    <property type="component" value="Unassembled WGS sequence"/>
</dbReference>